<proteinExistence type="predicted"/>
<evidence type="ECO:0000313" key="3">
    <source>
        <dbReference type="Proteomes" id="UP000218944"/>
    </source>
</evidence>
<evidence type="ECO:0000313" key="2">
    <source>
        <dbReference type="EMBL" id="PAU46716.1"/>
    </source>
</evidence>
<dbReference type="Proteomes" id="UP000218944">
    <property type="component" value="Unassembled WGS sequence"/>
</dbReference>
<sequence>MSFLEGTDPADFSDVEPEDWEAQEKDLQSAAGRLRAELNEIAGKQSALAEKRFTHGPSRREIRSRLMDELDLFDDDDDPMPKGVAVILDQHAKAWQNEYRQRSHAADGEAGMPMAHPVHGITLDAMIPDFTKSVARDVDDWLDRRANSRNRRPFSLDRNAAKKAEVDARVGRIRKLGGVEF</sequence>
<protein>
    <submittedName>
        <fullName evidence="2">Uncharacterized protein</fullName>
    </submittedName>
</protein>
<dbReference type="EMBL" id="NSJV01000428">
    <property type="protein sequence ID" value="PAU46716.1"/>
    <property type="molecule type" value="Genomic_DNA"/>
</dbReference>
<evidence type="ECO:0000256" key="1">
    <source>
        <dbReference type="SAM" id="MobiDB-lite"/>
    </source>
</evidence>
<organism evidence="2 3">
    <name type="scientific">Streptomyces albireticuli</name>
    <dbReference type="NCBI Taxonomy" id="1940"/>
    <lineage>
        <taxon>Bacteria</taxon>
        <taxon>Bacillati</taxon>
        <taxon>Actinomycetota</taxon>
        <taxon>Actinomycetes</taxon>
        <taxon>Kitasatosporales</taxon>
        <taxon>Streptomycetaceae</taxon>
        <taxon>Streptomyces</taxon>
    </lineage>
</organism>
<keyword evidence="3" id="KW-1185">Reference proteome</keyword>
<name>A0A2A2D5J8_9ACTN</name>
<dbReference type="RefSeq" id="WP_095582779.1">
    <property type="nucleotide sequence ID" value="NZ_JAJQQS010000028.1"/>
</dbReference>
<dbReference type="AlphaFoldDB" id="A0A2A2D5J8"/>
<feature type="compositionally biased region" description="Acidic residues" evidence="1">
    <location>
        <begin position="11"/>
        <end position="21"/>
    </location>
</feature>
<feature type="region of interest" description="Disordered" evidence="1">
    <location>
        <begin position="1"/>
        <end position="26"/>
    </location>
</feature>
<reference evidence="2 3" key="1">
    <citation type="submission" date="2017-08" db="EMBL/GenBank/DDBJ databases">
        <title>Genome sequence of Streptomyces albireticuli NRRL B-1670.</title>
        <authorList>
            <person name="Graham D.E."/>
            <person name="Mahan K.M."/>
            <person name="Klingeman D.M."/>
            <person name="Hettich R.L."/>
            <person name="Parry R.J."/>
            <person name="Spain J.C."/>
        </authorList>
    </citation>
    <scope>NUCLEOTIDE SEQUENCE [LARGE SCALE GENOMIC DNA]</scope>
    <source>
        <strain evidence="2 3">NRRL B-1670</strain>
    </source>
</reference>
<gene>
    <name evidence="2" type="ORF">CK936_22625</name>
</gene>
<comment type="caution">
    <text evidence="2">The sequence shown here is derived from an EMBL/GenBank/DDBJ whole genome shotgun (WGS) entry which is preliminary data.</text>
</comment>
<accession>A0A2A2D5J8</accession>